<dbReference type="PANTHER" id="PTHR43471">
    <property type="entry name" value="ABC TRANSPORTER PERMEASE"/>
    <property type="match status" value="1"/>
</dbReference>
<gene>
    <name evidence="3" type="primary">rpl18a</name>
    <name evidence="3" type="synonym">rpl20e</name>
    <name evidence="3" type="synonym">rplX</name>
    <name evidence="7" type="ORF">C463_07452</name>
</gene>
<evidence type="ECO:0000256" key="1">
    <source>
        <dbReference type="ARBA" id="ARBA00022980"/>
    </source>
</evidence>
<dbReference type="SUPFAM" id="SSF160374">
    <property type="entry name" value="RplX-like"/>
    <property type="match status" value="1"/>
</dbReference>
<dbReference type="GO" id="GO:1990904">
    <property type="term" value="C:ribonucleoprotein complex"/>
    <property type="evidence" value="ECO:0007669"/>
    <property type="project" value="UniProtKB-KW"/>
</dbReference>
<proteinExistence type="inferred from homology"/>
<reference evidence="7 8" key="1">
    <citation type="journal article" date="2014" name="PLoS Genet.">
        <title>Phylogenetically driven sequencing of extremely halophilic archaea reveals strategies for static and dynamic osmo-response.</title>
        <authorList>
            <person name="Becker E.A."/>
            <person name="Seitzer P.M."/>
            <person name="Tritt A."/>
            <person name="Larsen D."/>
            <person name="Krusor M."/>
            <person name="Yao A.I."/>
            <person name="Wu D."/>
            <person name="Madern D."/>
            <person name="Eisen J.A."/>
            <person name="Darling A.E."/>
            <person name="Facciotti M.T."/>
        </authorList>
    </citation>
    <scope>NUCLEOTIDE SEQUENCE [LARGE SCALE GENOMIC DNA]</scope>
    <source>
        <strain evidence="7 8">DSM 19288</strain>
    </source>
</reference>
<comment type="caution">
    <text evidence="7">The sequence shown here is derived from an EMBL/GenBank/DDBJ whole genome shotgun (WGS) entry which is preliminary data.</text>
</comment>
<organism evidence="7 8">
    <name type="scientific">Halorubrum californiense DSM 19288</name>
    <dbReference type="NCBI Taxonomy" id="1227465"/>
    <lineage>
        <taxon>Archaea</taxon>
        <taxon>Methanobacteriati</taxon>
        <taxon>Methanobacteriota</taxon>
        <taxon>Stenosarchaea group</taxon>
        <taxon>Halobacteria</taxon>
        <taxon>Halobacteriales</taxon>
        <taxon>Haloferacaceae</taxon>
        <taxon>Halorubrum</taxon>
    </lineage>
</organism>
<name>M0ECJ4_9EURY</name>
<evidence type="ECO:0000256" key="5">
    <source>
        <dbReference type="SAM" id="Phobius"/>
    </source>
</evidence>
<sequence>MSDRRTPWLAIARYDAAGRARGSAVVTGLLSAFLLLFLAFFPSLATADVDLDAYVEAFPPALREAFGIIAISSIEGFLAVEFYQFAWLLLVGLYLAYLAGGTIAGDVASGRVDLTLSAPVARRDVVVGRFLGLVPLVVLLNVVLPLVAYVGVLVVGETIAVERLLAVHALAVPYHLTCVAVGVAVSMLVSRPGIAQRVALGALFALFMFESVVASMDYAEGGRPQPDGALRPLRGPRAGRVRPHRGGGPARGDDRPRRPRRRPVPPRGSLGIKIRDSRPLRAVRGGVVACPFLGRYFPVPAGSGNMSTYTVSGRFQSRDGDQPFTKDVEAENEDLARERIYTTVGSQHNRKRTQIDIEEVSEA</sequence>
<dbReference type="InterPro" id="IPR023573">
    <property type="entry name" value="Ribosomal_eL20_dom"/>
</dbReference>
<dbReference type="Proteomes" id="UP000011586">
    <property type="component" value="Unassembled WGS sequence"/>
</dbReference>
<keyword evidence="2 3" id="KW-0687">Ribonucleoprotein</keyword>
<dbReference type="GO" id="GO:0140359">
    <property type="term" value="F:ABC-type transporter activity"/>
    <property type="evidence" value="ECO:0007669"/>
    <property type="project" value="InterPro"/>
</dbReference>
<dbReference type="GO" id="GO:0005886">
    <property type="term" value="C:plasma membrane"/>
    <property type="evidence" value="ECO:0007669"/>
    <property type="project" value="UniProtKB-SubCell"/>
</dbReference>
<dbReference type="STRING" id="1227465.C463_07452"/>
<dbReference type="GO" id="GO:0006412">
    <property type="term" value="P:translation"/>
    <property type="evidence" value="ECO:0007669"/>
    <property type="project" value="UniProtKB-UniRule"/>
</dbReference>
<protein>
    <recommendedName>
        <fullName evidence="3">Large ribosomal subunit protein eL20</fullName>
    </recommendedName>
</protein>
<keyword evidence="5" id="KW-0812">Transmembrane</keyword>
<keyword evidence="3" id="KW-0699">rRNA-binding</keyword>
<dbReference type="PATRIC" id="fig|1227465.4.peg.1461"/>
<dbReference type="Pfam" id="PF01775">
    <property type="entry name" value="Ribosomal_L18A"/>
    <property type="match status" value="1"/>
</dbReference>
<keyword evidence="5" id="KW-1133">Transmembrane helix</keyword>
<evidence type="ECO:0000256" key="4">
    <source>
        <dbReference type="SAM" id="MobiDB-lite"/>
    </source>
</evidence>
<evidence type="ECO:0000256" key="3">
    <source>
        <dbReference type="HAMAP-Rule" id="MF_00273"/>
    </source>
</evidence>
<dbReference type="GO" id="GO:0070180">
    <property type="term" value="F:large ribosomal subunit rRNA binding"/>
    <property type="evidence" value="ECO:0007669"/>
    <property type="project" value="UniProtKB-UniRule"/>
</dbReference>
<evidence type="ECO:0000256" key="2">
    <source>
        <dbReference type="ARBA" id="ARBA00023274"/>
    </source>
</evidence>
<evidence type="ECO:0000313" key="8">
    <source>
        <dbReference type="Proteomes" id="UP000011586"/>
    </source>
</evidence>
<accession>M0ECJ4</accession>
<dbReference type="EMBL" id="AOJK01000036">
    <property type="protein sequence ID" value="ELZ44773.1"/>
    <property type="molecule type" value="Genomic_DNA"/>
</dbReference>
<dbReference type="GO" id="GO:0005840">
    <property type="term" value="C:ribosome"/>
    <property type="evidence" value="ECO:0007669"/>
    <property type="project" value="UniProtKB-KW"/>
</dbReference>
<dbReference type="Gene3D" id="3.10.20.10">
    <property type="match status" value="1"/>
</dbReference>
<keyword evidence="1 3" id="KW-0689">Ribosomal protein</keyword>
<feature type="region of interest" description="Disordered" evidence="4">
    <location>
        <begin position="223"/>
        <end position="272"/>
    </location>
</feature>
<feature type="transmembrane region" description="Helical" evidence="5">
    <location>
        <begin position="167"/>
        <end position="188"/>
    </location>
</feature>
<evidence type="ECO:0000313" key="7">
    <source>
        <dbReference type="EMBL" id="ELZ44773.1"/>
    </source>
</evidence>
<feature type="transmembrane region" description="Helical" evidence="5">
    <location>
        <begin position="61"/>
        <end position="80"/>
    </location>
</feature>
<comment type="subunit">
    <text evidence="3">Part of the 50S ribosomal subunit. Binds 23S rRNA.</text>
</comment>
<dbReference type="Pfam" id="PF12679">
    <property type="entry name" value="ABC2_membrane_2"/>
    <property type="match status" value="1"/>
</dbReference>
<keyword evidence="5" id="KW-0472">Membrane</keyword>
<dbReference type="InterPro" id="IPR028877">
    <property type="entry name" value="Ribosomal_eL20"/>
</dbReference>
<comment type="similarity">
    <text evidence="3">Belongs to the eukaryotic ribosomal protein eL20 family.</text>
</comment>
<evidence type="ECO:0000259" key="6">
    <source>
        <dbReference type="Pfam" id="PF01775"/>
    </source>
</evidence>
<dbReference type="HAMAP" id="MF_00273">
    <property type="entry name" value="Ribosomal_eL20"/>
    <property type="match status" value="1"/>
</dbReference>
<dbReference type="NCBIfam" id="NF001981">
    <property type="entry name" value="PRK00773.1-1"/>
    <property type="match status" value="1"/>
</dbReference>
<keyword evidence="8" id="KW-1185">Reference proteome</keyword>
<feature type="transmembrane region" description="Helical" evidence="5">
    <location>
        <begin position="20"/>
        <end position="41"/>
    </location>
</feature>
<feature type="domain" description="Large ribosomal subunit protein eL20" evidence="6">
    <location>
        <begin position="306"/>
        <end position="361"/>
    </location>
</feature>
<feature type="transmembrane region" description="Helical" evidence="5">
    <location>
        <begin position="194"/>
        <end position="213"/>
    </location>
</feature>
<feature type="transmembrane region" description="Helical" evidence="5">
    <location>
        <begin position="130"/>
        <end position="155"/>
    </location>
</feature>
<keyword evidence="3" id="KW-0694">RNA-binding</keyword>
<feature type="transmembrane region" description="Helical" evidence="5">
    <location>
        <begin position="87"/>
        <end position="110"/>
    </location>
</feature>
<dbReference type="GO" id="GO:0003735">
    <property type="term" value="F:structural constituent of ribosome"/>
    <property type="evidence" value="ECO:0007669"/>
    <property type="project" value="InterPro"/>
</dbReference>
<dbReference type="AlphaFoldDB" id="M0ECJ4"/>